<evidence type="ECO:0000313" key="1">
    <source>
        <dbReference type="EMBL" id="SVB32404.1"/>
    </source>
</evidence>
<name>A0A382D2Y6_9ZZZZ</name>
<dbReference type="EMBL" id="UINC01037228">
    <property type="protein sequence ID" value="SVB32404.1"/>
    <property type="molecule type" value="Genomic_DNA"/>
</dbReference>
<sequence length="214" mass="23417">MKKITSDLKILVCFCFLVICSIFVPSNSSADDKLPLEFQAILSFPGNGIHVGYHYNDFLFLGAQSIRLDFKWEEENGDFTQVDGSNQLLMLRLSPFSGAFYLMAGPAFVDWRENAAVTGEVSDSGVTARISYKTTFPSTGLLYGLGGNWVSDSGLSGGIGFGFIAAKPPSVEIEITETPEGQEVSDADIEKHQEYPIDASRTITYIVLAIGWNF</sequence>
<reference evidence="1" key="1">
    <citation type="submission" date="2018-05" db="EMBL/GenBank/DDBJ databases">
        <authorList>
            <person name="Lanie J.A."/>
            <person name="Ng W.-L."/>
            <person name="Kazmierczak K.M."/>
            <person name="Andrzejewski T.M."/>
            <person name="Davidsen T.M."/>
            <person name="Wayne K.J."/>
            <person name="Tettelin H."/>
            <person name="Glass J.I."/>
            <person name="Rusch D."/>
            <person name="Podicherti R."/>
            <person name="Tsui H.-C.T."/>
            <person name="Winkler M.E."/>
        </authorList>
    </citation>
    <scope>NUCLEOTIDE SEQUENCE</scope>
</reference>
<dbReference type="AlphaFoldDB" id="A0A382D2Y6"/>
<accession>A0A382D2Y6</accession>
<gene>
    <name evidence="1" type="ORF">METZ01_LOCUS185258</name>
</gene>
<organism evidence="1">
    <name type="scientific">marine metagenome</name>
    <dbReference type="NCBI Taxonomy" id="408172"/>
    <lineage>
        <taxon>unclassified sequences</taxon>
        <taxon>metagenomes</taxon>
        <taxon>ecological metagenomes</taxon>
    </lineage>
</organism>
<protein>
    <recommendedName>
        <fullName evidence="2">Outer membrane protein beta-barrel domain-containing protein</fullName>
    </recommendedName>
</protein>
<evidence type="ECO:0008006" key="2">
    <source>
        <dbReference type="Google" id="ProtNLM"/>
    </source>
</evidence>
<proteinExistence type="predicted"/>